<gene>
    <name evidence="1" type="ORF">C4544_02670</name>
</gene>
<dbReference type="AlphaFoldDB" id="A0A419DE97"/>
<dbReference type="Proteomes" id="UP000285655">
    <property type="component" value="Unassembled WGS sequence"/>
</dbReference>
<dbReference type="Pfam" id="PF13597">
    <property type="entry name" value="NRDD"/>
    <property type="match status" value="1"/>
</dbReference>
<name>A0A419DE97_9BACT</name>
<dbReference type="InterPro" id="IPR012833">
    <property type="entry name" value="NrdD"/>
</dbReference>
<dbReference type="GO" id="GO:0008998">
    <property type="term" value="F:ribonucleoside-triphosphate reductase (thioredoxin) activity"/>
    <property type="evidence" value="ECO:0007669"/>
    <property type="project" value="InterPro"/>
</dbReference>
<sequence>MDKELEAKRQPCEVYSRVVGYIRPVEQWNDSKQAEYSDRLEFCMPEE</sequence>
<organism evidence="1 2">
    <name type="scientific">candidate division WS5 bacterium</name>
    <dbReference type="NCBI Taxonomy" id="2093353"/>
    <lineage>
        <taxon>Bacteria</taxon>
        <taxon>candidate division WS5</taxon>
    </lineage>
</organism>
<proteinExistence type="predicted"/>
<dbReference type="GO" id="GO:0006260">
    <property type="term" value="P:DNA replication"/>
    <property type="evidence" value="ECO:0007669"/>
    <property type="project" value="InterPro"/>
</dbReference>
<evidence type="ECO:0000313" key="2">
    <source>
        <dbReference type="Proteomes" id="UP000285655"/>
    </source>
</evidence>
<accession>A0A419DE97</accession>
<reference evidence="1 2" key="1">
    <citation type="journal article" date="2017" name="ISME J.">
        <title>Energy and carbon metabolisms in a deep terrestrial subsurface fluid microbial community.</title>
        <authorList>
            <person name="Momper L."/>
            <person name="Jungbluth S.P."/>
            <person name="Lee M.D."/>
            <person name="Amend J.P."/>
        </authorList>
    </citation>
    <scope>NUCLEOTIDE SEQUENCE [LARGE SCALE GENOMIC DNA]</scope>
    <source>
        <strain evidence="1">SURF_29</strain>
    </source>
</reference>
<evidence type="ECO:0000313" key="1">
    <source>
        <dbReference type="EMBL" id="RJO61397.1"/>
    </source>
</evidence>
<dbReference type="EMBL" id="QZJW01000019">
    <property type="protein sequence ID" value="RJO61397.1"/>
    <property type="molecule type" value="Genomic_DNA"/>
</dbReference>
<protein>
    <submittedName>
        <fullName evidence="1">Uncharacterized protein</fullName>
    </submittedName>
</protein>
<comment type="caution">
    <text evidence="1">The sequence shown here is derived from an EMBL/GenBank/DDBJ whole genome shotgun (WGS) entry which is preliminary data.</text>
</comment>